<dbReference type="PROSITE" id="PS50918">
    <property type="entry name" value="WWE"/>
    <property type="match status" value="1"/>
</dbReference>
<sequence length="384" mass="45100">MSLDEAAPGYGYIWEYRSNADPWDAEQVPKWTQFPSATSLAIENAKNQQSKEIFIENNYRIDLEKYVQQHTIDLHRQRPIRRRRQLLQHDLINNSSDSESIKSHRERMSYCLGAPQRCSTTRDMSYYGSSFVDDWLFLFSHGKLAITFDTIFPALFNGLITEGKNQETHILNDIEKSLRTAQQKTNGQPDEDRITELEVCCARLYTKESYVYCMTNNALRDDDRTKLVTLGPFCYLLFNYIARCLKQKPSIRHRLRQFLHSNKTDTIILYRGDRASENTIHEYRQAAGDKSQYFKWLPFISTSRKKEEADKFAQDVMYIIAIESQLSNEDRFAFMAPISEYINEDEYLLLPGLQFQVKKVEFNNTQGLYYVHIKIISSYISKLH</sequence>
<reference evidence="2" key="1">
    <citation type="submission" date="2021-02" db="EMBL/GenBank/DDBJ databases">
        <authorList>
            <person name="Nowell W R."/>
        </authorList>
    </citation>
    <scope>NUCLEOTIDE SEQUENCE</scope>
</reference>
<feature type="domain" description="WWE" evidence="1">
    <location>
        <begin position="1"/>
        <end position="82"/>
    </location>
</feature>
<keyword evidence="3" id="KW-1185">Reference proteome</keyword>
<dbReference type="InterPro" id="IPR004170">
    <property type="entry name" value="WWE_dom"/>
</dbReference>
<dbReference type="InterPro" id="IPR003540">
    <property type="entry name" value="ADP-ribosyltransferase"/>
</dbReference>
<gene>
    <name evidence="2" type="ORF">XAT740_LOCUS17084</name>
</gene>
<dbReference type="Gene3D" id="3.90.176.10">
    <property type="entry name" value="Toxin ADP-ribosyltransferase, Chain A, domain 1"/>
    <property type="match status" value="1"/>
</dbReference>
<dbReference type="Pfam" id="PF03496">
    <property type="entry name" value="ADPrib_exo_Tox"/>
    <property type="match status" value="1"/>
</dbReference>
<dbReference type="Proteomes" id="UP000663828">
    <property type="component" value="Unassembled WGS sequence"/>
</dbReference>
<comment type="caution">
    <text evidence="2">The sequence shown here is derived from an EMBL/GenBank/DDBJ whole genome shotgun (WGS) entry which is preliminary data.</text>
</comment>
<dbReference type="GO" id="GO:0005576">
    <property type="term" value="C:extracellular region"/>
    <property type="evidence" value="ECO:0007669"/>
    <property type="project" value="InterPro"/>
</dbReference>
<dbReference type="Gene3D" id="3.30.720.50">
    <property type="match status" value="1"/>
</dbReference>
<accession>A0A814MC26</accession>
<dbReference type="SUPFAM" id="SSF117839">
    <property type="entry name" value="WWE domain"/>
    <property type="match status" value="1"/>
</dbReference>
<dbReference type="EMBL" id="CAJNOR010001107">
    <property type="protein sequence ID" value="CAF1076301.1"/>
    <property type="molecule type" value="Genomic_DNA"/>
</dbReference>
<protein>
    <recommendedName>
        <fullName evidence="1">WWE domain-containing protein</fullName>
    </recommendedName>
</protein>
<dbReference type="SUPFAM" id="SSF56399">
    <property type="entry name" value="ADP-ribosylation"/>
    <property type="match status" value="1"/>
</dbReference>
<dbReference type="AlphaFoldDB" id="A0A814MC26"/>
<evidence type="ECO:0000313" key="3">
    <source>
        <dbReference type="Proteomes" id="UP000663828"/>
    </source>
</evidence>
<evidence type="ECO:0000313" key="2">
    <source>
        <dbReference type="EMBL" id="CAF1076301.1"/>
    </source>
</evidence>
<evidence type="ECO:0000259" key="1">
    <source>
        <dbReference type="PROSITE" id="PS50918"/>
    </source>
</evidence>
<name>A0A814MC26_ADIRI</name>
<organism evidence="2 3">
    <name type="scientific">Adineta ricciae</name>
    <name type="common">Rotifer</name>
    <dbReference type="NCBI Taxonomy" id="249248"/>
    <lineage>
        <taxon>Eukaryota</taxon>
        <taxon>Metazoa</taxon>
        <taxon>Spiralia</taxon>
        <taxon>Gnathifera</taxon>
        <taxon>Rotifera</taxon>
        <taxon>Eurotatoria</taxon>
        <taxon>Bdelloidea</taxon>
        <taxon>Adinetida</taxon>
        <taxon>Adinetidae</taxon>
        <taxon>Adineta</taxon>
    </lineage>
</organism>
<dbReference type="Pfam" id="PF02825">
    <property type="entry name" value="WWE"/>
    <property type="match status" value="1"/>
</dbReference>
<dbReference type="InterPro" id="IPR037197">
    <property type="entry name" value="WWE_dom_sf"/>
</dbReference>
<dbReference type="PROSITE" id="PS51996">
    <property type="entry name" value="TR_MART"/>
    <property type="match status" value="1"/>
</dbReference>
<proteinExistence type="predicted"/>